<name>A0A328YC75_9FLAO</name>
<keyword evidence="1" id="KW-0547">Nucleotide-binding</keyword>
<evidence type="ECO:0000256" key="2">
    <source>
        <dbReference type="ARBA" id="ARBA00022840"/>
    </source>
</evidence>
<keyword evidence="4" id="KW-0520">NAD</keyword>
<evidence type="ECO:0000313" key="8">
    <source>
        <dbReference type="Proteomes" id="UP000248840"/>
    </source>
</evidence>
<dbReference type="SUPFAM" id="SSF53613">
    <property type="entry name" value="Ribokinase-like"/>
    <property type="match status" value="1"/>
</dbReference>
<dbReference type="AlphaFoldDB" id="A0A328YC75"/>
<evidence type="ECO:0000256" key="1">
    <source>
        <dbReference type="ARBA" id="ARBA00022741"/>
    </source>
</evidence>
<dbReference type="EMBL" id="QLSZ01000012">
    <property type="protein sequence ID" value="RAR70135.1"/>
    <property type="molecule type" value="Genomic_DNA"/>
</dbReference>
<organism evidence="7 8">
    <name type="scientific">Flavobacterium aciduliphilum</name>
    <dbReference type="NCBI Taxonomy" id="1101402"/>
    <lineage>
        <taxon>Bacteria</taxon>
        <taxon>Pseudomonadati</taxon>
        <taxon>Bacteroidota</taxon>
        <taxon>Flavobacteriia</taxon>
        <taxon>Flavobacteriales</taxon>
        <taxon>Flavobacteriaceae</taxon>
        <taxon>Flavobacterium</taxon>
    </lineage>
</organism>
<dbReference type="RefSeq" id="WP_112113958.1">
    <property type="nucleotide sequence ID" value="NZ_QLSZ01000012.1"/>
</dbReference>
<dbReference type="GO" id="GO:0110051">
    <property type="term" value="P:metabolite repair"/>
    <property type="evidence" value="ECO:0007669"/>
    <property type="project" value="TreeGrafter"/>
</dbReference>
<keyword evidence="7" id="KW-0808">Transferase</keyword>
<evidence type="ECO:0000256" key="5">
    <source>
        <dbReference type="ARBA" id="ARBA00023239"/>
    </source>
</evidence>
<dbReference type="InterPro" id="IPR017953">
    <property type="entry name" value="Carbohydrate_kinase_pred_CS"/>
</dbReference>
<dbReference type="InterPro" id="IPR029056">
    <property type="entry name" value="Ribokinase-like"/>
</dbReference>
<evidence type="ECO:0000256" key="3">
    <source>
        <dbReference type="ARBA" id="ARBA00022857"/>
    </source>
</evidence>
<keyword evidence="8" id="KW-1185">Reference proteome</keyword>
<feature type="domain" description="YjeF C-terminal" evidence="6">
    <location>
        <begin position="1"/>
        <end position="136"/>
    </location>
</feature>
<proteinExistence type="predicted"/>
<dbReference type="InterPro" id="IPR000631">
    <property type="entry name" value="CARKD"/>
</dbReference>
<reference evidence="7 8" key="1">
    <citation type="submission" date="2018-06" db="EMBL/GenBank/DDBJ databases">
        <title>Genomic Encyclopedia of Archaeal and Bacterial Type Strains, Phase II (KMG-II): from individual species to whole genera.</title>
        <authorList>
            <person name="Goeker M."/>
        </authorList>
    </citation>
    <scope>NUCLEOTIDE SEQUENCE [LARGE SCALE GENOMIC DNA]</scope>
    <source>
        <strain evidence="7 8">DSM 25663</strain>
    </source>
</reference>
<dbReference type="PANTHER" id="PTHR12592">
    <property type="entry name" value="ATP-DEPENDENT (S)-NAD(P)H-HYDRATE DEHYDRATASE FAMILY MEMBER"/>
    <property type="match status" value="1"/>
</dbReference>
<comment type="caution">
    <text evidence="7">The sequence shown here is derived from an EMBL/GenBank/DDBJ whole genome shotgun (WGS) entry which is preliminary data.</text>
</comment>
<accession>A0A328YC75</accession>
<keyword evidence="7" id="KW-0418">Kinase</keyword>
<dbReference type="PROSITE" id="PS51383">
    <property type="entry name" value="YJEF_C_3"/>
    <property type="match status" value="1"/>
</dbReference>
<evidence type="ECO:0000256" key="4">
    <source>
        <dbReference type="ARBA" id="ARBA00023027"/>
    </source>
</evidence>
<evidence type="ECO:0000313" key="7">
    <source>
        <dbReference type="EMBL" id="RAR70135.1"/>
    </source>
</evidence>
<keyword evidence="3" id="KW-0521">NADP</keyword>
<dbReference type="Gene3D" id="3.40.1190.20">
    <property type="match status" value="1"/>
</dbReference>
<dbReference type="Proteomes" id="UP000248840">
    <property type="component" value="Unassembled WGS sequence"/>
</dbReference>
<sequence>MLFLPKKTILTPHQKELERLVGPWDTDTEMYNKASQLSKSHGFIIILKGPHTKIIEGDSIYENQSGNQALATAGSGDVLTGIITSLLAQHYEPFEAAILGVYLHGRTADLAKADMGYPSFIASDIVSYLGKAFLELEK</sequence>
<dbReference type="CDD" id="cd01171">
    <property type="entry name" value="YXKO-related"/>
    <property type="match status" value="1"/>
</dbReference>
<evidence type="ECO:0000259" key="6">
    <source>
        <dbReference type="PROSITE" id="PS51383"/>
    </source>
</evidence>
<dbReference type="GO" id="GO:0052855">
    <property type="term" value="F:ADP-dependent NAD(P)H-hydrate dehydratase activity"/>
    <property type="evidence" value="ECO:0007669"/>
    <property type="project" value="TreeGrafter"/>
</dbReference>
<gene>
    <name evidence="7" type="ORF">CLV55_11247</name>
</gene>
<dbReference type="GO" id="GO:0005524">
    <property type="term" value="F:ATP binding"/>
    <property type="evidence" value="ECO:0007669"/>
    <property type="project" value="UniProtKB-KW"/>
</dbReference>
<protein>
    <submittedName>
        <fullName evidence="7">Hydroxyethylthiazole kinase-like uncharacterized protein yjeF</fullName>
    </submittedName>
</protein>
<dbReference type="PANTHER" id="PTHR12592:SF0">
    <property type="entry name" value="ATP-DEPENDENT (S)-NAD(P)H-HYDRATE DEHYDRATASE"/>
    <property type="match status" value="1"/>
</dbReference>
<dbReference type="Pfam" id="PF01256">
    <property type="entry name" value="Carb_kinase"/>
    <property type="match status" value="1"/>
</dbReference>
<dbReference type="PROSITE" id="PS01050">
    <property type="entry name" value="YJEF_C_2"/>
    <property type="match status" value="1"/>
</dbReference>
<dbReference type="GO" id="GO:0052856">
    <property type="term" value="F:NAD(P)HX epimerase activity"/>
    <property type="evidence" value="ECO:0007669"/>
    <property type="project" value="TreeGrafter"/>
</dbReference>
<keyword evidence="2" id="KW-0067">ATP-binding</keyword>
<dbReference type="OrthoDB" id="9806925at2"/>
<dbReference type="GO" id="GO:0016301">
    <property type="term" value="F:kinase activity"/>
    <property type="evidence" value="ECO:0007669"/>
    <property type="project" value="UniProtKB-KW"/>
</dbReference>
<keyword evidence="5" id="KW-0456">Lyase</keyword>